<evidence type="ECO:0000313" key="3">
    <source>
        <dbReference type="Proteomes" id="UP000030752"/>
    </source>
</evidence>
<evidence type="ECO:0000313" key="2">
    <source>
        <dbReference type="EMBL" id="ETN36713.1"/>
    </source>
</evidence>
<dbReference type="InterPro" id="IPR053175">
    <property type="entry name" value="DHMBA_Reg_Transcription_Factor"/>
</dbReference>
<dbReference type="InParanoid" id="W2RLX9"/>
<accession>W2RLX9</accession>
<proteinExistence type="predicted"/>
<feature type="region of interest" description="Disordered" evidence="1">
    <location>
        <begin position="1"/>
        <end position="45"/>
    </location>
</feature>
<dbReference type="HOGENOM" id="CLU_525811_0_0_1"/>
<dbReference type="Pfam" id="PF11951">
    <property type="entry name" value="Fungal_trans_2"/>
    <property type="match status" value="1"/>
</dbReference>
<evidence type="ECO:0008006" key="4">
    <source>
        <dbReference type="Google" id="ProtNLM"/>
    </source>
</evidence>
<dbReference type="OrthoDB" id="4156745at2759"/>
<name>W2RLX9_CYPE1</name>
<dbReference type="VEuPathDB" id="FungiDB:HMPREF1541_08991"/>
<dbReference type="GeneID" id="19976330"/>
<dbReference type="InterPro" id="IPR021858">
    <property type="entry name" value="Fun_TF"/>
</dbReference>
<feature type="compositionally biased region" description="Polar residues" evidence="1">
    <location>
        <begin position="26"/>
        <end position="37"/>
    </location>
</feature>
<dbReference type="EMBL" id="KB822725">
    <property type="protein sequence ID" value="ETN36713.1"/>
    <property type="molecule type" value="Genomic_DNA"/>
</dbReference>
<dbReference type="PANTHER" id="PTHR38791:SF5">
    <property type="entry name" value="TRANSCRIPTION FACTOR DBAG-RELATED"/>
    <property type="match status" value="1"/>
</dbReference>
<dbReference type="AlphaFoldDB" id="W2RLX9"/>
<evidence type="ECO:0000256" key="1">
    <source>
        <dbReference type="SAM" id="MobiDB-lite"/>
    </source>
</evidence>
<reference evidence="2 3" key="1">
    <citation type="submission" date="2013-03" db="EMBL/GenBank/DDBJ databases">
        <title>The Genome Sequence of Phialophora europaea CBS 101466.</title>
        <authorList>
            <consortium name="The Broad Institute Genomics Platform"/>
            <person name="Cuomo C."/>
            <person name="de Hoog S."/>
            <person name="Gorbushina A."/>
            <person name="Walker B."/>
            <person name="Young S.K."/>
            <person name="Zeng Q."/>
            <person name="Gargeya S."/>
            <person name="Fitzgerald M."/>
            <person name="Haas B."/>
            <person name="Abouelleil A."/>
            <person name="Allen A.W."/>
            <person name="Alvarado L."/>
            <person name="Arachchi H.M."/>
            <person name="Berlin A.M."/>
            <person name="Chapman S.B."/>
            <person name="Gainer-Dewar J."/>
            <person name="Goldberg J."/>
            <person name="Griggs A."/>
            <person name="Gujja S."/>
            <person name="Hansen M."/>
            <person name="Howarth C."/>
            <person name="Imamovic A."/>
            <person name="Ireland A."/>
            <person name="Larimer J."/>
            <person name="McCowan C."/>
            <person name="Murphy C."/>
            <person name="Pearson M."/>
            <person name="Poon T.W."/>
            <person name="Priest M."/>
            <person name="Roberts A."/>
            <person name="Saif S."/>
            <person name="Shea T."/>
            <person name="Sisk P."/>
            <person name="Sykes S."/>
            <person name="Wortman J."/>
            <person name="Nusbaum C."/>
            <person name="Birren B."/>
        </authorList>
    </citation>
    <scope>NUCLEOTIDE SEQUENCE [LARGE SCALE GENOMIC DNA]</scope>
    <source>
        <strain evidence="2 3">CBS 101466</strain>
    </source>
</reference>
<keyword evidence="3" id="KW-1185">Reference proteome</keyword>
<dbReference type="Proteomes" id="UP000030752">
    <property type="component" value="Unassembled WGS sequence"/>
</dbReference>
<dbReference type="RefSeq" id="XP_008721531.1">
    <property type="nucleotide sequence ID" value="XM_008723309.1"/>
</dbReference>
<organism evidence="2 3">
    <name type="scientific">Cyphellophora europaea (strain CBS 101466)</name>
    <name type="common">Phialophora europaea</name>
    <dbReference type="NCBI Taxonomy" id="1220924"/>
    <lineage>
        <taxon>Eukaryota</taxon>
        <taxon>Fungi</taxon>
        <taxon>Dikarya</taxon>
        <taxon>Ascomycota</taxon>
        <taxon>Pezizomycotina</taxon>
        <taxon>Eurotiomycetes</taxon>
        <taxon>Chaetothyriomycetidae</taxon>
        <taxon>Chaetothyriales</taxon>
        <taxon>Cyphellophoraceae</taxon>
        <taxon>Cyphellophora</taxon>
    </lineage>
</organism>
<gene>
    <name evidence="2" type="ORF">HMPREF1541_08991</name>
</gene>
<dbReference type="STRING" id="1220924.W2RLX9"/>
<dbReference type="PANTHER" id="PTHR38791">
    <property type="entry name" value="ZN(II)2CYS6 TRANSCRIPTION FACTOR (EUROFUNG)-RELATED-RELATED"/>
    <property type="match status" value="1"/>
</dbReference>
<sequence>MLFRDESQAASGTVPRWQTRHARLSPPNNVRKSSRSPSIGDGLDVSHHKGAEQFVESGFLSALESDAALCAVPAITAVFEGKVAADSSLHAVREALAFALRAGRDRSDQSLVHKSRMQYGAAISSLAQDVQKLNHTSGNAGLLAIMLMPLAGSSMETAPNLAWWAAHVRAAEILVRQRGRTMGADKGSVQVLLTVRSLAILRCTATAKLFTDFIDDDDPNLLSWHDIPTEFTLNPAYNLLRLITPVPHLRYDVEALLTKPVSTETNLRALSLIERCQEVDQRLSLWEKNLPRNWKGTEVDYRAPQVLSDDPDLRTLLEWPNGGTVTTYRDQWVLFQHCTLNTYRAFLQSMILRCGAWLFGLPIEAQPPAVIGAAAGPLHVPLMEARDNLLDILDSICRSEKHLGATPSQFRKPSIRNVHQLPHPVGGPLLLARHLWIANSIIIADQRHTAFVKTALRILSKRFGFGIAEHLARKDEMCPTPLFSVDPKHYSAEDEGAVSRDDAGIAESTTAEFQALAV</sequence>
<protein>
    <recommendedName>
        <fullName evidence="4">Transcription factor domain-containing protein</fullName>
    </recommendedName>
</protein>